<dbReference type="KEGG" id="tuz:TUZN_0107"/>
<dbReference type="EMBL" id="CP002590">
    <property type="protein sequence ID" value="AEA11610.1"/>
    <property type="molecule type" value="Genomic_DNA"/>
</dbReference>
<organism evidence="1 2">
    <name type="scientific">Thermoproteus uzoniensis (strain 768-20)</name>
    <dbReference type="NCBI Taxonomy" id="999630"/>
    <lineage>
        <taxon>Archaea</taxon>
        <taxon>Thermoproteota</taxon>
        <taxon>Thermoprotei</taxon>
        <taxon>Thermoproteales</taxon>
        <taxon>Thermoproteaceae</taxon>
        <taxon>Thermoproteus</taxon>
    </lineage>
</organism>
<dbReference type="Proteomes" id="UP000008138">
    <property type="component" value="Chromosome"/>
</dbReference>
<dbReference type="STRING" id="999630.TUZN_0107"/>
<dbReference type="eggNOG" id="arCOG14026">
    <property type="taxonomic scope" value="Archaea"/>
</dbReference>
<sequence>MWWKKWAMGWGGGWWWRGPPVWGPTYDEWLDLHLRAAVWQIRGLAQFVKENAGRLDPQSREALARELEELARELRRQQ</sequence>
<dbReference type="OrthoDB" id="29183at2157"/>
<gene>
    <name evidence="1" type="ordered locus">TUZN_0107</name>
</gene>
<reference evidence="1 2" key="1">
    <citation type="journal article" date="2011" name="J. Bacteriol.">
        <title>Complete genome sequence of the thermoacidophilic crenarchaeon Thermoproteus uzoniensis 768-20.</title>
        <authorList>
            <person name="Mardanov A.V."/>
            <person name="Gumerov V.M."/>
            <person name="Beletsky A.V."/>
            <person name="Prokofeva M.I."/>
            <person name="Bonch-Osmolovskaya E.A."/>
            <person name="Ravin N.V."/>
            <person name="Skryabin K.G."/>
        </authorList>
    </citation>
    <scope>NUCLEOTIDE SEQUENCE [LARGE SCALE GENOMIC DNA]</scope>
    <source>
        <strain evidence="1 2">768-20</strain>
    </source>
</reference>
<reference key="2">
    <citation type="submission" date="2011-03" db="EMBL/GenBank/DDBJ databases">
        <title>Complete genome sequence of the thermoacidophilic crenarchaeon Thermoproteus uzoniensis 768-20.</title>
        <authorList>
            <person name="Mardanov A.V."/>
            <person name="Gumerov V.M."/>
            <person name="Beletsky A.V."/>
            <person name="Prokofeva M.I."/>
            <person name="Bonch-Osmolovskaya E.A."/>
            <person name="Ravin N.V."/>
            <person name="Skryabin K.G."/>
        </authorList>
    </citation>
    <scope>NUCLEOTIDE SEQUENCE</scope>
    <source>
        <strain>768-20</strain>
    </source>
</reference>
<keyword evidence="2" id="KW-1185">Reference proteome</keyword>
<dbReference type="HOGENOM" id="CLU_2613826_0_0_2"/>
<name>F2L1E0_THEU7</name>
<dbReference type="RefSeq" id="WP_013678946.1">
    <property type="nucleotide sequence ID" value="NC_015315.1"/>
</dbReference>
<protein>
    <recommendedName>
        <fullName evidence="3">PaREP1 domain containing protein</fullName>
    </recommendedName>
</protein>
<evidence type="ECO:0000313" key="1">
    <source>
        <dbReference type="EMBL" id="AEA11610.1"/>
    </source>
</evidence>
<proteinExistence type="predicted"/>
<evidence type="ECO:0000313" key="2">
    <source>
        <dbReference type="Proteomes" id="UP000008138"/>
    </source>
</evidence>
<evidence type="ECO:0008006" key="3">
    <source>
        <dbReference type="Google" id="ProtNLM"/>
    </source>
</evidence>
<dbReference type="GeneID" id="10359659"/>
<accession>F2L1E0</accession>
<dbReference type="AlphaFoldDB" id="F2L1E0"/>